<dbReference type="Pfam" id="PF04601">
    <property type="entry name" value="DUF569"/>
    <property type="match status" value="1"/>
</dbReference>
<dbReference type="CDD" id="cd23340">
    <property type="entry name" value="beta-trefoil_FSCN_ACP-like"/>
    <property type="match status" value="1"/>
</dbReference>
<feature type="region of interest" description="Disordered" evidence="1">
    <location>
        <begin position="86"/>
        <end position="113"/>
    </location>
</feature>
<dbReference type="EMBL" id="JANAVB010006397">
    <property type="protein sequence ID" value="KAJ6845030.1"/>
    <property type="molecule type" value="Genomic_DNA"/>
</dbReference>
<feature type="compositionally biased region" description="Polar residues" evidence="1">
    <location>
        <begin position="90"/>
        <end position="99"/>
    </location>
</feature>
<proteinExistence type="predicted"/>
<evidence type="ECO:0000313" key="4">
    <source>
        <dbReference type="Proteomes" id="UP001140949"/>
    </source>
</evidence>
<dbReference type="InterPro" id="IPR007679">
    <property type="entry name" value="DUF569"/>
</dbReference>
<reference evidence="3" key="1">
    <citation type="journal article" date="2023" name="GigaByte">
        <title>Genome assembly of the bearded iris, Iris pallida Lam.</title>
        <authorList>
            <person name="Bruccoleri R.E."/>
            <person name="Oakeley E.J."/>
            <person name="Faust A.M.E."/>
            <person name="Altorfer M."/>
            <person name="Dessus-Babus S."/>
            <person name="Burckhardt D."/>
            <person name="Oertli M."/>
            <person name="Naumann U."/>
            <person name="Petersen F."/>
            <person name="Wong J."/>
        </authorList>
    </citation>
    <scope>NUCLEOTIDE SEQUENCE</scope>
    <source>
        <strain evidence="3">GSM-AAB239-AS_SAM_17_03QT</strain>
    </source>
</reference>
<dbReference type="PANTHER" id="PTHR31205">
    <property type="entry name" value="ACTIN CROSS-LINKING PROTEIN (DUF569)"/>
    <property type="match status" value="1"/>
</dbReference>
<evidence type="ECO:0000256" key="1">
    <source>
        <dbReference type="SAM" id="MobiDB-lite"/>
    </source>
</evidence>
<feature type="domain" description="DUF569" evidence="2">
    <location>
        <begin position="1"/>
        <end position="85"/>
    </location>
</feature>
<evidence type="ECO:0000259" key="2">
    <source>
        <dbReference type="Pfam" id="PF04601"/>
    </source>
</evidence>
<gene>
    <name evidence="3" type="ORF">M6B38_290070</name>
</gene>
<name>A0AAX6HVG1_IRIPA</name>
<sequence>MELFKSAKAVRLRSHHNKYLVAEEDEESVRQDRSGSSRGARWTVELVDRSPGHLRLKSCYGRYLSASGEPFLLGMTGRRVLQAVPPARTTLPSSGSRCGTGSRPGSRRAAATS</sequence>
<keyword evidence="4" id="KW-1185">Reference proteome</keyword>
<evidence type="ECO:0000313" key="3">
    <source>
        <dbReference type="EMBL" id="KAJ6845030.1"/>
    </source>
</evidence>
<dbReference type="Proteomes" id="UP001140949">
    <property type="component" value="Unassembled WGS sequence"/>
</dbReference>
<dbReference type="Gene3D" id="2.80.10.50">
    <property type="match status" value="1"/>
</dbReference>
<comment type="caution">
    <text evidence="3">The sequence shown here is derived from an EMBL/GenBank/DDBJ whole genome shotgun (WGS) entry which is preliminary data.</text>
</comment>
<reference evidence="3" key="2">
    <citation type="submission" date="2023-04" db="EMBL/GenBank/DDBJ databases">
        <authorList>
            <person name="Bruccoleri R.E."/>
            <person name="Oakeley E.J."/>
            <person name="Faust A.-M."/>
            <person name="Dessus-Babus S."/>
            <person name="Altorfer M."/>
            <person name="Burckhardt D."/>
            <person name="Oertli M."/>
            <person name="Naumann U."/>
            <person name="Petersen F."/>
            <person name="Wong J."/>
        </authorList>
    </citation>
    <scope>NUCLEOTIDE SEQUENCE</scope>
    <source>
        <strain evidence="3">GSM-AAB239-AS_SAM_17_03QT</strain>
        <tissue evidence="3">Leaf</tissue>
    </source>
</reference>
<organism evidence="3 4">
    <name type="scientific">Iris pallida</name>
    <name type="common">Sweet iris</name>
    <dbReference type="NCBI Taxonomy" id="29817"/>
    <lineage>
        <taxon>Eukaryota</taxon>
        <taxon>Viridiplantae</taxon>
        <taxon>Streptophyta</taxon>
        <taxon>Embryophyta</taxon>
        <taxon>Tracheophyta</taxon>
        <taxon>Spermatophyta</taxon>
        <taxon>Magnoliopsida</taxon>
        <taxon>Liliopsida</taxon>
        <taxon>Asparagales</taxon>
        <taxon>Iridaceae</taxon>
        <taxon>Iridoideae</taxon>
        <taxon>Irideae</taxon>
        <taxon>Iris</taxon>
    </lineage>
</organism>
<dbReference type="SUPFAM" id="SSF50405">
    <property type="entry name" value="Actin-crosslinking proteins"/>
    <property type="match status" value="1"/>
</dbReference>
<protein>
    <recommendedName>
        <fullName evidence="2">DUF569 domain-containing protein</fullName>
    </recommendedName>
</protein>
<dbReference type="PANTHER" id="PTHR31205:SF69">
    <property type="entry name" value="ACTIN CROSS-LINKING PROTEIN (DUF569)"/>
    <property type="match status" value="1"/>
</dbReference>
<accession>A0AAX6HVG1</accession>
<dbReference type="AlphaFoldDB" id="A0AAX6HVG1"/>
<dbReference type="InterPro" id="IPR008999">
    <property type="entry name" value="Actin-crosslinking"/>
</dbReference>